<evidence type="ECO:0000313" key="3">
    <source>
        <dbReference type="Proteomes" id="UP000035368"/>
    </source>
</evidence>
<dbReference type="RefSeq" id="WP_047239870.1">
    <property type="nucleotide sequence ID" value="NZ_CP011541.1"/>
</dbReference>
<evidence type="ECO:0000313" key="2">
    <source>
        <dbReference type="EMBL" id="AKK02713.1"/>
    </source>
</evidence>
<dbReference type="PATRIC" id="fig|1050174.4.peg.852"/>
<organism evidence="2 3">
    <name type="scientific">Corynebacterium epidermidicanis</name>
    <dbReference type="NCBI Taxonomy" id="1050174"/>
    <lineage>
        <taxon>Bacteria</taxon>
        <taxon>Bacillati</taxon>
        <taxon>Actinomycetota</taxon>
        <taxon>Actinomycetes</taxon>
        <taxon>Mycobacteriales</taxon>
        <taxon>Corynebacteriaceae</taxon>
        <taxon>Corynebacterium</taxon>
    </lineage>
</organism>
<reference evidence="2 3" key="1">
    <citation type="submission" date="2015-05" db="EMBL/GenBank/DDBJ databases">
        <title>Complete genome sequence of Corynebacterium epidermidicanis DSM 45586, isolated from the skin of a dog suffering from pruritus.</title>
        <authorList>
            <person name="Ruckert C."/>
            <person name="Albersmeier A."/>
            <person name="Winkler A."/>
            <person name="Tauch A."/>
        </authorList>
    </citation>
    <scope>NUCLEOTIDE SEQUENCE [LARGE SCALE GENOMIC DNA]</scope>
    <source>
        <strain evidence="2 3">DSM 45586</strain>
    </source>
</reference>
<protein>
    <recommendedName>
        <fullName evidence="4">PPE family protein</fullName>
    </recommendedName>
</protein>
<gene>
    <name evidence="2" type="ORF">CEPID_04200</name>
</gene>
<name>A0A0G3GT62_9CORY</name>
<sequence length="603" mass="60012">MDRLEINKEVFRNQVNEIDGISKSAIELQNVEVNGTISAAYSEVSGLDQMGSFHGAVVDGGVGSAVTTLQKYAQQVGWLRDGLLATEQVLLGQEDIVDRAVQIADLGGVVSGEAELFPQRPDVVFEDFDFPVPVVSIPSSLAELSSAFSSTDSSAVGTTAEVWRAMGKNASQLAESIRTTAWDMDEINKARAIERAVDHALDIADGADRFAVNAQVMASSVEAMGAVEQAGAFHVALAELALAFIEDPLERAEAERAFLDDFMGSTFPAAVESVVPTLRNLMDFNAAGNRGGTINLAMSDINGNGGLPGVQLIQAGSQQLQGLINDPRGMSASSFGQISQQAAELAGVGGVGTQAASVTAPPTLGGMSSSVPTMTQPANGLSAGLPQGFGSGNSSGLMPGLIGGAAGSRGAANVGTRGAGIGTVSSGMGTTGAHSGLPAIAGSNPGGTFANANPLMSGMLPAQTMGTDGRGATDVRGFGAGSASRRREEQRGGGSSMAGAGAGLGQGAAAGALGAGVGALGAGALSAGAAPMGASAAGAGSAAATGRSVAPFGGMPMAGAPQENKRSKVKSVTSPLEDEGNMKALLGDLPPVVPGAIGAWARS</sequence>
<dbReference type="STRING" id="1050174.CEPID_04200"/>
<proteinExistence type="predicted"/>
<dbReference type="Proteomes" id="UP000035368">
    <property type="component" value="Chromosome"/>
</dbReference>
<evidence type="ECO:0008006" key="4">
    <source>
        <dbReference type="Google" id="ProtNLM"/>
    </source>
</evidence>
<feature type="region of interest" description="Disordered" evidence="1">
    <location>
        <begin position="461"/>
        <end position="498"/>
    </location>
</feature>
<dbReference type="KEGG" id="cei:CEPID_04200"/>
<accession>A0A0G3GT62</accession>
<evidence type="ECO:0000256" key="1">
    <source>
        <dbReference type="SAM" id="MobiDB-lite"/>
    </source>
</evidence>
<dbReference type="OrthoDB" id="4428152at2"/>
<feature type="region of interest" description="Disordered" evidence="1">
    <location>
        <begin position="554"/>
        <end position="576"/>
    </location>
</feature>
<keyword evidence="3" id="KW-1185">Reference proteome</keyword>
<dbReference type="EMBL" id="CP011541">
    <property type="protein sequence ID" value="AKK02713.1"/>
    <property type="molecule type" value="Genomic_DNA"/>
</dbReference>
<dbReference type="AlphaFoldDB" id="A0A0G3GT62"/>